<dbReference type="Proteomes" id="UP001221142">
    <property type="component" value="Unassembled WGS sequence"/>
</dbReference>
<dbReference type="Gene3D" id="3.30.50.10">
    <property type="entry name" value="Erythroid Transcription Factor GATA-1, subunit A"/>
    <property type="match status" value="2"/>
</dbReference>
<evidence type="ECO:0000256" key="5">
    <source>
        <dbReference type="ARBA" id="ARBA00023242"/>
    </source>
</evidence>
<comment type="caution">
    <text evidence="9">The sequence shown here is derived from an EMBL/GenBank/DDBJ whole genome shotgun (WGS) entry which is preliminary data.</text>
</comment>
<dbReference type="InterPro" id="IPR013088">
    <property type="entry name" value="Znf_NHR/GATA"/>
</dbReference>
<dbReference type="PRINTS" id="PR00619">
    <property type="entry name" value="GATAZNFINGER"/>
</dbReference>
<feature type="compositionally biased region" description="Pro residues" evidence="7">
    <location>
        <begin position="149"/>
        <end position="163"/>
    </location>
</feature>
<keyword evidence="5" id="KW-0539">Nucleus</keyword>
<sequence length="317" mass="35164">MVFRSPLPMTALKFNIEDTSRPSPRYAYGGPDRSYPYHPHRTDIHASPHGCSYAHHQPAPTVDFSGLIPMYDPVSPSARNGVVELPYYTEWPPSYPTVAGAKSAQPVWYPSSPEGHSSGWNSSPQRMRYTEYIPYSPPSSTTSSSSNSSPPPSSSSPYFPTPPSAYNSLPRVSVSVPRRPGNTNTNGTPGLGLETPKKSCSHCHVTSTPLWRRDPSTQRPLCNACGLYLQQRNKLRPQELIDADNDDPDDAMPQISDADYTGPKCSHCLTRHTSVWRRSKTGAQVCNACGVYARLRGKERPLSLRRNKIKPRTKHSR</sequence>
<dbReference type="PROSITE" id="PS00344">
    <property type="entry name" value="GATA_ZN_FINGER_1"/>
    <property type="match status" value="1"/>
</dbReference>
<protein>
    <recommendedName>
        <fullName evidence="8">GATA-type domain-containing protein</fullName>
    </recommendedName>
</protein>
<proteinExistence type="predicted"/>
<feature type="domain" description="GATA-type" evidence="8">
    <location>
        <begin position="259"/>
        <end position="312"/>
    </location>
</feature>
<evidence type="ECO:0000256" key="6">
    <source>
        <dbReference type="PROSITE-ProRule" id="PRU00094"/>
    </source>
</evidence>
<dbReference type="PANTHER" id="PTHR10071">
    <property type="entry name" value="TRANSCRIPTION FACTOR GATA FAMILY MEMBER"/>
    <property type="match status" value="1"/>
</dbReference>
<evidence type="ECO:0000256" key="4">
    <source>
        <dbReference type="ARBA" id="ARBA00022833"/>
    </source>
</evidence>
<evidence type="ECO:0000256" key="3">
    <source>
        <dbReference type="ARBA" id="ARBA00022771"/>
    </source>
</evidence>
<keyword evidence="10" id="KW-1185">Reference proteome</keyword>
<gene>
    <name evidence="9" type="ORF">FB45DRAFT_828768</name>
</gene>
<dbReference type="SUPFAM" id="SSF57716">
    <property type="entry name" value="Glucocorticoid receptor-like (DNA-binding domain)"/>
    <property type="match status" value="2"/>
</dbReference>
<evidence type="ECO:0000259" key="8">
    <source>
        <dbReference type="PROSITE" id="PS50114"/>
    </source>
</evidence>
<evidence type="ECO:0000313" key="10">
    <source>
        <dbReference type="Proteomes" id="UP001221142"/>
    </source>
</evidence>
<dbReference type="AlphaFoldDB" id="A0AAD7FPZ9"/>
<keyword evidence="2" id="KW-0479">Metal-binding</keyword>
<name>A0AAD7FPZ9_9AGAR</name>
<dbReference type="GO" id="GO:0000978">
    <property type="term" value="F:RNA polymerase II cis-regulatory region sequence-specific DNA binding"/>
    <property type="evidence" value="ECO:0007669"/>
    <property type="project" value="TreeGrafter"/>
</dbReference>
<dbReference type="GO" id="GO:0000981">
    <property type="term" value="F:DNA-binding transcription factor activity, RNA polymerase II-specific"/>
    <property type="evidence" value="ECO:0007669"/>
    <property type="project" value="TreeGrafter"/>
</dbReference>
<dbReference type="GO" id="GO:0008270">
    <property type="term" value="F:zinc ion binding"/>
    <property type="evidence" value="ECO:0007669"/>
    <property type="project" value="UniProtKB-KW"/>
</dbReference>
<evidence type="ECO:0000313" key="9">
    <source>
        <dbReference type="EMBL" id="KAJ7636525.1"/>
    </source>
</evidence>
<evidence type="ECO:0000256" key="1">
    <source>
        <dbReference type="ARBA" id="ARBA00004123"/>
    </source>
</evidence>
<feature type="region of interest" description="Disordered" evidence="7">
    <location>
        <begin position="131"/>
        <end position="193"/>
    </location>
</feature>
<dbReference type="GO" id="GO:0005634">
    <property type="term" value="C:nucleus"/>
    <property type="evidence" value="ECO:0007669"/>
    <property type="project" value="UniProtKB-SubCell"/>
</dbReference>
<reference evidence="9" key="1">
    <citation type="submission" date="2023-03" db="EMBL/GenBank/DDBJ databases">
        <title>Massive genome expansion in bonnet fungi (Mycena s.s.) driven by repeated elements and novel gene families across ecological guilds.</title>
        <authorList>
            <consortium name="Lawrence Berkeley National Laboratory"/>
            <person name="Harder C.B."/>
            <person name="Miyauchi S."/>
            <person name="Viragh M."/>
            <person name="Kuo A."/>
            <person name="Thoen E."/>
            <person name="Andreopoulos B."/>
            <person name="Lu D."/>
            <person name="Skrede I."/>
            <person name="Drula E."/>
            <person name="Henrissat B."/>
            <person name="Morin E."/>
            <person name="Kohler A."/>
            <person name="Barry K."/>
            <person name="LaButti K."/>
            <person name="Morin E."/>
            <person name="Salamov A."/>
            <person name="Lipzen A."/>
            <person name="Mereny Z."/>
            <person name="Hegedus B."/>
            <person name="Baldrian P."/>
            <person name="Stursova M."/>
            <person name="Weitz H."/>
            <person name="Taylor A."/>
            <person name="Grigoriev I.V."/>
            <person name="Nagy L.G."/>
            <person name="Martin F."/>
            <person name="Kauserud H."/>
        </authorList>
    </citation>
    <scope>NUCLEOTIDE SEQUENCE</scope>
    <source>
        <strain evidence="9">9284</strain>
    </source>
</reference>
<dbReference type="SMART" id="SM00401">
    <property type="entry name" value="ZnF_GATA"/>
    <property type="match status" value="2"/>
</dbReference>
<keyword evidence="4" id="KW-0862">Zinc</keyword>
<dbReference type="InterPro" id="IPR000679">
    <property type="entry name" value="Znf_GATA"/>
</dbReference>
<keyword evidence="3 6" id="KW-0863">Zinc-finger</keyword>
<dbReference type="PANTHER" id="PTHR10071:SF281">
    <property type="entry name" value="BOX A-BINDING FACTOR-RELATED"/>
    <property type="match status" value="1"/>
</dbReference>
<dbReference type="GO" id="GO:0045944">
    <property type="term" value="P:positive regulation of transcription by RNA polymerase II"/>
    <property type="evidence" value="ECO:0007669"/>
    <property type="project" value="TreeGrafter"/>
</dbReference>
<dbReference type="InterPro" id="IPR039355">
    <property type="entry name" value="Transcription_factor_GATA"/>
</dbReference>
<dbReference type="PROSITE" id="PS50114">
    <property type="entry name" value="GATA_ZN_FINGER_2"/>
    <property type="match status" value="2"/>
</dbReference>
<feature type="compositionally biased region" description="Low complexity" evidence="7">
    <location>
        <begin position="177"/>
        <end position="188"/>
    </location>
</feature>
<dbReference type="GO" id="GO:0000122">
    <property type="term" value="P:negative regulation of transcription by RNA polymerase II"/>
    <property type="evidence" value="ECO:0007669"/>
    <property type="project" value="TreeGrafter"/>
</dbReference>
<dbReference type="CDD" id="cd00202">
    <property type="entry name" value="ZnF_GATA"/>
    <property type="match status" value="2"/>
</dbReference>
<evidence type="ECO:0000256" key="2">
    <source>
        <dbReference type="ARBA" id="ARBA00022723"/>
    </source>
</evidence>
<accession>A0AAD7FPZ9</accession>
<organism evidence="9 10">
    <name type="scientific">Roridomyces roridus</name>
    <dbReference type="NCBI Taxonomy" id="1738132"/>
    <lineage>
        <taxon>Eukaryota</taxon>
        <taxon>Fungi</taxon>
        <taxon>Dikarya</taxon>
        <taxon>Basidiomycota</taxon>
        <taxon>Agaricomycotina</taxon>
        <taxon>Agaricomycetes</taxon>
        <taxon>Agaricomycetidae</taxon>
        <taxon>Agaricales</taxon>
        <taxon>Marasmiineae</taxon>
        <taxon>Mycenaceae</taxon>
        <taxon>Roridomyces</taxon>
    </lineage>
</organism>
<dbReference type="GO" id="GO:0045165">
    <property type="term" value="P:cell fate commitment"/>
    <property type="evidence" value="ECO:0007669"/>
    <property type="project" value="TreeGrafter"/>
</dbReference>
<comment type="subcellular location">
    <subcellularLocation>
        <location evidence="1">Nucleus</location>
    </subcellularLocation>
</comment>
<dbReference type="EMBL" id="JARKIF010000006">
    <property type="protein sequence ID" value="KAJ7636525.1"/>
    <property type="molecule type" value="Genomic_DNA"/>
</dbReference>
<feature type="compositionally biased region" description="Low complexity" evidence="7">
    <location>
        <begin position="138"/>
        <end position="148"/>
    </location>
</feature>
<feature type="domain" description="GATA-type" evidence="8">
    <location>
        <begin position="194"/>
        <end position="237"/>
    </location>
</feature>
<dbReference type="Pfam" id="PF00320">
    <property type="entry name" value="GATA"/>
    <property type="match status" value="2"/>
</dbReference>
<evidence type="ECO:0000256" key="7">
    <source>
        <dbReference type="SAM" id="MobiDB-lite"/>
    </source>
</evidence>